<dbReference type="EMBL" id="JABBWM010000130">
    <property type="protein sequence ID" value="KAG2087608.1"/>
    <property type="molecule type" value="Genomic_DNA"/>
</dbReference>
<dbReference type="AlphaFoldDB" id="A0A9P7JLJ8"/>
<evidence type="ECO:0000313" key="1">
    <source>
        <dbReference type="EMBL" id="KAG2087608.1"/>
    </source>
</evidence>
<sequence>MVVGGMTQFLTKAQGMPKSIENAITKIIRNFIWDGKTTSPISMGQLEHPIAEGGLGLLNVKVRNEAIDITWLQAYMDIVTTVHITARRPTWAFVADTIINTLKPEGITNNTDLRTFLSSWNPPAKGKRANKLPYMITNMLKITRKHHVSFAPLKISENLKDQLPAWLHMGAPPRTYHKTKNNCL</sequence>
<proteinExistence type="predicted"/>
<name>A0A9P7JLJ8_9AGAM</name>
<comment type="caution">
    <text evidence="1">The sequence shown here is derived from an EMBL/GenBank/DDBJ whole genome shotgun (WGS) entry which is preliminary data.</text>
</comment>
<reference evidence="1" key="1">
    <citation type="journal article" date="2020" name="New Phytol.">
        <title>Comparative genomics reveals dynamic genome evolution in host specialist ectomycorrhizal fungi.</title>
        <authorList>
            <person name="Lofgren L.A."/>
            <person name="Nguyen N.H."/>
            <person name="Vilgalys R."/>
            <person name="Ruytinx J."/>
            <person name="Liao H.L."/>
            <person name="Branco S."/>
            <person name="Kuo A."/>
            <person name="LaButti K."/>
            <person name="Lipzen A."/>
            <person name="Andreopoulos W."/>
            <person name="Pangilinan J."/>
            <person name="Riley R."/>
            <person name="Hundley H."/>
            <person name="Na H."/>
            <person name="Barry K."/>
            <person name="Grigoriev I.V."/>
            <person name="Stajich J.E."/>
            <person name="Kennedy P.G."/>
        </authorList>
    </citation>
    <scope>NUCLEOTIDE SEQUENCE</scope>
    <source>
        <strain evidence="1">FC423</strain>
    </source>
</reference>
<evidence type="ECO:0000313" key="2">
    <source>
        <dbReference type="Proteomes" id="UP000823399"/>
    </source>
</evidence>
<dbReference type="Proteomes" id="UP000823399">
    <property type="component" value="Unassembled WGS sequence"/>
</dbReference>
<accession>A0A9P7JLJ8</accession>
<keyword evidence="2" id="KW-1185">Reference proteome</keyword>
<dbReference type="RefSeq" id="XP_041285263.1">
    <property type="nucleotide sequence ID" value="XM_041432052.1"/>
</dbReference>
<protein>
    <submittedName>
        <fullName evidence="1">Uncharacterized protein</fullName>
    </submittedName>
</protein>
<dbReference type="OrthoDB" id="2205812at2759"/>
<gene>
    <name evidence="1" type="ORF">F5147DRAFT_588031</name>
</gene>
<dbReference type="GeneID" id="64694311"/>
<organism evidence="1 2">
    <name type="scientific">Suillus discolor</name>
    <dbReference type="NCBI Taxonomy" id="1912936"/>
    <lineage>
        <taxon>Eukaryota</taxon>
        <taxon>Fungi</taxon>
        <taxon>Dikarya</taxon>
        <taxon>Basidiomycota</taxon>
        <taxon>Agaricomycotina</taxon>
        <taxon>Agaricomycetes</taxon>
        <taxon>Agaricomycetidae</taxon>
        <taxon>Boletales</taxon>
        <taxon>Suillineae</taxon>
        <taxon>Suillaceae</taxon>
        <taxon>Suillus</taxon>
    </lineage>
</organism>